<sequence length="562" mass="62886">MSSTGYNCSFDARGDEIEPYGDVGGPGVLAGFLGTAWLAVVFVILHYVIVFDPEQNPFEVTERAAVDEPARPWKANPIDVLTENLIRRGTGPPKARTVCLKVLEKSILGMCDVQIVTGLGILISGYADLPKGISAYHFLLVTHVAWFSNLTHICGLTVLRRYLHSRPAEKWGRLICMALLSVMLLGAMAPTLFFNWAHADEGTASLAGSDAICFYDRYRSTDWHKESDSDHNTSYPNRNASYAGRNTSYTYQDAFDTGPRKALRDSTAFQSGILSILLLVFSLASRMIKLQDTLTNSIKDGRKSCSDWFTNFVYWLLISAIWGTIKLSLTISSAEVDENEWTFGQILPVFLLLSPFVTAAEIVFDPETKDCDSSSPTTSEDGRHEVEENRHTTYDEPGESRESPDGQTTFDEPGESGDSLEMRRFRQHMADCFKRNYYDIETCPWILPAVSFACLQIIEVSILMFIDLAVDRSSATRVLGSYAALIFLVFPSATYLFILISLIYEKNTVIPRNNWAYVILLVLIFGLYSLYPVWGIRNGVGLGVIGYLPILEEEHFKKERIG</sequence>
<evidence type="ECO:0000256" key="2">
    <source>
        <dbReference type="SAM" id="Phobius"/>
    </source>
</evidence>
<evidence type="ECO:0000313" key="4">
    <source>
        <dbReference type="Proteomes" id="UP000554235"/>
    </source>
</evidence>
<dbReference type="EMBL" id="JAADYS010002206">
    <property type="protein sequence ID" value="KAF4459269.1"/>
    <property type="molecule type" value="Genomic_DNA"/>
</dbReference>
<feature type="transmembrane region" description="Helical" evidence="2">
    <location>
        <begin position="445"/>
        <end position="470"/>
    </location>
</feature>
<feature type="transmembrane region" description="Helical" evidence="2">
    <location>
        <begin position="308"/>
        <end position="325"/>
    </location>
</feature>
<feature type="transmembrane region" description="Helical" evidence="2">
    <location>
        <begin position="106"/>
        <end position="127"/>
    </location>
</feature>
<keyword evidence="4" id="KW-1185">Reference proteome</keyword>
<accession>A0A8H4P1P1</accession>
<name>A0A8H4P1P1_9HYPO</name>
<feature type="transmembrane region" description="Helical" evidence="2">
    <location>
        <begin position="515"/>
        <end position="534"/>
    </location>
</feature>
<feature type="region of interest" description="Disordered" evidence="1">
    <location>
        <begin position="368"/>
        <end position="418"/>
    </location>
</feature>
<gene>
    <name evidence="3" type="ORF">FALBO_13968</name>
</gene>
<dbReference type="InterPro" id="IPR053018">
    <property type="entry name" value="Elsinochrome_Biosynth-Asso"/>
</dbReference>
<dbReference type="OrthoDB" id="5427664at2759"/>
<feature type="transmembrane region" description="Helical" evidence="2">
    <location>
        <begin position="171"/>
        <end position="193"/>
    </location>
</feature>
<keyword evidence="2" id="KW-0472">Membrane</keyword>
<evidence type="ECO:0000256" key="1">
    <source>
        <dbReference type="SAM" id="MobiDB-lite"/>
    </source>
</evidence>
<feature type="compositionally biased region" description="Basic and acidic residues" evidence="1">
    <location>
        <begin position="380"/>
        <end position="404"/>
    </location>
</feature>
<feature type="transmembrane region" description="Helical" evidence="2">
    <location>
        <begin position="133"/>
        <end position="159"/>
    </location>
</feature>
<evidence type="ECO:0008006" key="5">
    <source>
        <dbReference type="Google" id="ProtNLM"/>
    </source>
</evidence>
<dbReference type="Proteomes" id="UP000554235">
    <property type="component" value="Unassembled WGS sequence"/>
</dbReference>
<comment type="caution">
    <text evidence="3">The sequence shown here is derived from an EMBL/GenBank/DDBJ whole genome shotgun (WGS) entry which is preliminary data.</text>
</comment>
<protein>
    <recommendedName>
        <fullName evidence="5">Transmembrane protein</fullName>
    </recommendedName>
</protein>
<dbReference type="AlphaFoldDB" id="A0A8H4P1P1"/>
<keyword evidence="2" id="KW-1133">Transmembrane helix</keyword>
<feature type="transmembrane region" description="Helical" evidence="2">
    <location>
        <begin position="482"/>
        <end position="503"/>
    </location>
</feature>
<dbReference type="PANTHER" id="PTHR37577:SF1">
    <property type="entry name" value="INTEGRAL MEMBRANE PROTEIN"/>
    <property type="match status" value="1"/>
</dbReference>
<proteinExistence type="predicted"/>
<feature type="transmembrane region" description="Helical" evidence="2">
    <location>
        <begin position="345"/>
        <end position="364"/>
    </location>
</feature>
<evidence type="ECO:0000313" key="3">
    <source>
        <dbReference type="EMBL" id="KAF4459269.1"/>
    </source>
</evidence>
<feature type="transmembrane region" description="Helical" evidence="2">
    <location>
        <begin position="268"/>
        <end position="288"/>
    </location>
</feature>
<reference evidence="3 4" key="1">
    <citation type="submission" date="2020-01" db="EMBL/GenBank/DDBJ databases">
        <title>Identification and distribution of gene clusters putatively required for synthesis of sphingolipid metabolism inhibitors in phylogenetically diverse species of the filamentous fungus Fusarium.</title>
        <authorList>
            <person name="Kim H.-S."/>
            <person name="Busman M."/>
            <person name="Brown D.W."/>
            <person name="Divon H."/>
            <person name="Uhlig S."/>
            <person name="Proctor R.H."/>
        </authorList>
    </citation>
    <scope>NUCLEOTIDE SEQUENCE [LARGE SCALE GENOMIC DNA]</scope>
    <source>
        <strain evidence="3 4">NRRL 20459</strain>
    </source>
</reference>
<organism evidence="3 4">
    <name type="scientific">Fusarium albosuccineum</name>
    <dbReference type="NCBI Taxonomy" id="1237068"/>
    <lineage>
        <taxon>Eukaryota</taxon>
        <taxon>Fungi</taxon>
        <taxon>Dikarya</taxon>
        <taxon>Ascomycota</taxon>
        <taxon>Pezizomycotina</taxon>
        <taxon>Sordariomycetes</taxon>
        <taxon>Hypocreomycetidae</taxon>
        <taxon>Hypocreales</taxon>
        <taxon>Nectriaceae</taxon>
        <taxon>Fusarium</taxon>
        <taxon>Fusarium decemcellulare species complex</taxon>
    </lineage>
</organism>
<feature type="transmembrane region" description="Helical" evidence="2">
    <location>
        <begin position="28"/>
        <end position="49"/>
    </location>
</feature>
<keyword evidence="2" id="KW-0812">Transmembrane</keyword>
<dbReference type="PANTHER" id="PTHR37577">
    <property type="entry name" value="INTEGRAL MEMBRANE PROTEIN"/>
    <property type="match status" value="1"/>
</dbReference>